<protein>
    <submittedName>
        <fullName evidence="1">Uncharacterized protein</fullName>
    </submittedName>
</protein>
<reference evidence="1" key="2">
    <citation type="journal article" date="2015" name="Fish Shellfish Immunol.">
        <title>Early steps in the European eel (Anguilla anguilla)-Vibrio vulnificus interaction in the gills: Role of the RtxA13 toxin.</title>
        <authorList>
            <person name="Callol A."/>
            <person name="Pajuelo D."/>
            <person name="Ebbesson L."/>
            <person name="Teles M."/>
            <person name="MacKenzie S."/>
            <person name="Amaro C."/>
        </authorList>
    </citation>
    <scope>NUCLEOTIDE SEQUENCE</scope>
</reference>
<dbReference type="EMBL" id="GBXM01083648">
    <property type="protein sequence ID" value="JAH24929.1"/>
    <property type="molecule type" value="Transcribed_RNA"/>
</dbReference>
<sequence>MKNSTFGLSNASCRIGQHVCIPLSFKF</sequence>
<name>A0A0E9R753_ANGAN</name>
<evidence type="ECO:0000313" key="1">
    <source>
        <dbReference type="EMBL" id="JAH24929.1"/>
    </source>
</evidence>
<proteinExistence type="predicted"/>
<dbReference type="AlphaFoldDB" id="A0A0E9R753"/>
<organism evidence="1">
    <name type="scientific">Anguilla anguilla</name>
    <name type="common">European freshwater eel</name>
    <name type="synonym">Muraena anguilla</name>
    <dbReference type="NCBI Taxonomy" id="7936"/>
    <lineage>
        <taxon>Eukaryota</taxon>
        <taxon>Metazoa</taxon>
        <taxon>Chordata</taxon>
        <taxon>Craniata</taxon>
        <taxon>Vertebrata</taxon>
        <taxon>Euteleostomi</taxon>
        <taxon>Actinopterygii</taxon>
        <taxon>Neopterygii</taxon>
        <taxon>Teleostei</taxon>
        <taxon>Anguilliformes</taxon>
        <taxon>Anguillidae</taxon>
        <taxon>Anguilla</taxon>
    </lineage>
</organism>
<accession>A0A0E9R753</accession>
<reference evidence="1" key="1">
    <citation type="submission" date="2014-11" db="EMBL/GenBank/DDBJ databases">
        <authorList>
            <person name="Amaro Gonzalez C."/>
        </authorList>
    </citation>
    <scope>NUCLEOTIDE SEQUENCE</scope>
</reference>